<evidence type="ECO:0000313" key="2">
    <source>
        <dbReference type="Proteomes" id="UP000363590"/>
    </source>
</evidence>
<proteinExistence type="predicted"/>
<gene>
    <name evidence="1" type="ORF">GCD22_03050</name>
</gene>
<protein>
    <submittedName>
        <fullName evidence="1">Uncharacterized protein</fullName>
    </submittedName>
</protein>
<dbReference type="AlphaFoldDB" id="A0A5P9XSX7"/>
<reference evidence="1 2" key="1">
    <citation type="submission" date="2019-10" db="EMBL/GenBank/DDBJ databases">
        <authorList>
            <person name="Wang R."/>
        </authorList>
    </citation>
    <scope>NUCLEOTIDE SEQUENCE [LARGE SCALE GENOMIC DNA]</scope>
    <source>
        <strain evidence="1 2">ATCC 19377</strain>
    </source>
</reference>
<dbReference type="EMBL" id="CP045571">
    <property type="protein sequence ID" value="QFX97167.1"/>
    <property type="molecule type" value="Genomic_DNA"/>
</dbReference>
<sequence length="111" mass="12238">MEKTQNRTYGEFGTRLFDAYHVSKNPEGLTAGQLNGHLEVARETNYGLFANINSLGQILMHTRSNRDAWDEATLFDFGSLLASLGGVGCLIDGITEDLQHHINTLNANKEA</sequence>
<evidence type="ECO:0000313" key="1">
    <source>
        <dbReference type="EMBL" id="QFX97167.1"/>
    </source>
</evidence>
<accession>A0A5P9XSX7</accession>
<dbReference type="KEGG" id="atx:GCD22_03050"/>
<organism evidence="1 2">
    <name type="scientific">Acidithiobacillus thiooxidans ATCC 19377</name>
    <dbReference type="NCBI Taxonomy" id="637390"/>
    <lineage>
        <taxon>Bacteria</taxon>
        <taxon>Pseudomonadati</taxon>
        <taxon>Pseudomonadota</taxon>
        <taxon>Acidithiobacillia</taxon>
        <taxon>Acidithiobacillales</taxon>
        <taxon>Acidithiobacillaceae</taxon>
        <taxon>Acidithiobacillus</taxon>
    </lineage>
</organism>
<dbReference type="RefSeq" id="WP_031572208.1">
    <property type="nucleotide sequence ID" value="NZ_CP045571.1"/>
</dbReference>
<dbReference type="GeneID" id="60697275"/>
<dbReference type="Proteomes" id="UP000363590">
    <property type="component" value="Chromosome"/>
</dbReference>
<name>A0A5P9XSX7_ACITH</name>